<evidence type="ECO:0000259" key="6">
    <source>
        <dbReference type="PROSITE" id="PS51007"/>
    </source>
</evidence>
<sequence length="167" mass="17733">MNIQLARLVLSLLAGLAAHPASAGDDRAVDRGRYLVSIAGCNDCHTDGYIETDGKVPEPRWLTGSAVGFSGPWGVSYPANLRLVAAKLDEPGWLARVRQGGLPPMPWPSLRAMSEADLVAIYRYLRHLGAAGEPAPQAVAPGQPIATPHFVFVPQPPQPLKTGALAR</sequence>
<dbReference type="InterPro" id="IPR009056">
    <property type="entry name" value="Cyt_c-like_dom"/>
</dbReference>
<reference evidence="7 8" key="1">
    <citation type="submission" date="2023-12" db="EMBL/GenBank/DDBJ databases">
        <title>A. evansii MAY27, complete genome.</title>
        <authorList>
            <person name="Wang Y."/>
        </authorList>
    </citation>
    <scope>NUCLEOTIDE SEQUENCE [LARGE SCALE GENOMIC DNA]</scope>
    <source>
        <strain evidence="7 8">MAY27</strain>
    </source>
</reference>
<proteinExistence type="predicted"/>
<feature type="domain" description="Cytochrome c" evidence="6">
    <location>
        <begin position="27"/>
        <end position="129"/>
    </location>
</feature>
<evidence type="ECO:0000256" key="3">
    <source>
        <dbReference type="ARBA" id="ARBA00023004"/>
    </source>
</evidence>
<evidence type="ECO:0000313" key="7">
    <source>
        <dbReference type="EMBL" id="WRL46256.1"/>
    </source>
</evidence>
<protein>
    <submittedName>
        <fullName evidence="7">Cytochrome C</fullName>
    </submittedName>
</protein>
<keyword evidence="1 4" id="KW-0349">Heme</keyword>
<dbReference type="InterPro" id="IPR036909">
    <property type="entry name" value="Cyt_c-like_dom_sf"/>
</dbReference>
<keyword evidence="2 4" id="KW-0479">Metal-binding</keyword>
<feature type="signal peptide" evidence="5">
    <location>
        <begin position="1"/>
        <end position="23"/>
    </location>
</feature>
<name>A0ABZ1AP27_AROEV</name>
<evidence type="ECO:0000313" key="8">
    <source>
        <dbReference type="Proteomes" id="UP001626593"/>
    </source>
</evidence>
<accession>A0ABZ1AP27</accession>
<evidence type="ECO:0000256" key="2">
    <source>
        <dbReference type="ARBA" id="ARBA00022723"/>
    </source>
</evidence>
<feature type="chain" id="PRO_5045898909" evidence="5">
    <location>
        <begin position="24"/>
        <end position="167"/>
    </location>
</feature>
<organism evidence="7 8">
    <name type="scientific">Aromatoleum evansii</name>
    <name type="common">Azoarcus evansii</name>
    <dbReference type="NCBI Taxonomy" id="59406"/>
    <lineage>
        <taxon>Bacteria</taxon>
        <taxon>Pseudomonadati</taxon>
        <taxon>Pseudomonadota</taxon>
        <taxon>Betaproteobacteria</taxon>
        <taxon>Rhodocyclales</taxon>
        <taxon>Rhodocyclaceae</taxon>
        <taxon>Aromatoleum</taxon>
    </lineage>
</organism>
<dbReference type="EMBL" id="CP141259">
    <property type="protein sequence ID" value="WRL46256.1"/>
    <property type="molecule type" value="Genomic_DNA"/>
</dbReference>
<evidence type="ECO:0000256" key="1">
    <source>
        <dbReference type="ARBA" id="ARBA00022617"/>
    </source>
</evidence>
<keyword evidence="3 4" id="KW-0408">Iron</keyword>
<evidence type="ECO:0000256" key="5">
    <source>
        <dbReference type="SAM" id="SignalP"/>
    </source>
</evidence>
<evidence type="ECO:0000256" key="4">
    <source>
        <dbReference type="PROSITE-ProRule" id="PRU00433"/>
    </source>
</evidence>
<dbReference type="Proteomes" id="UP001626593">
    <property type="component" value="Chromosome"/>
</dbReference>
<dbReference type="Gene3D" id="1.10.760.10">
    <property type="entry name" value="Cytochrome c-like domain"/>
    <property type="match status" value="1"/>
</dbReference>
<keyword evidence="8" id="KW-1185">Reference proteome</keyword>
<gene>
    <name evidence="7" type="ORF">U5817_24160</name>
</gene>
<dbReference type="SUPFAM" id="SSF46626">
    <property type="entry name" value="Cytochrome c"/>
    <property type="match status" value="1"/>
</dbReference>
<keyword evidence="5" id="KW-0732">Signal</keyword>
<dbReference type="RefSeq" id="WP_407279115.1">
    <property type="nucleotide sequence ID" value="NZ_CP141259.1"/>
</dbReference>
<dbReference type="PROSITE" id="PS51007">
    <property type="entry name" value="CYTC"/>
    <property type="match status" value="1"/>
</dbReference>